<reference evidence="2" key="2">
    <citation type="journal article" date="2024" name="Plant">
        <title>Genomic evolution and insights into agronomic trait innovations of Sesamum species.</title>
        <authorList>
            <person name="Miao H."/>
            <person name="Wang L."/>
            <person name="Qu L."/>
            <person name="Liu H."/>
            <person name="Sun Y."/>
            <person name="Le M."/>
            <person name="Wang Q."/>
            <person name="Wei S."/>
            <person name="Zheng Y."/>
            <person name="Lin W."/>
            <person name="Duan Y."/>
            <person name="Cao H."/>
            <person name="Xiong S."/>
            <person name="Wang X."/>
            <person name="Wei L."/>
            <person name="Li C."/>
            <person name="Ma Q."/>
            <person name="Ju M."/>
            <person name="Zhao R."/>
            <person name="Li G."/>
            <person name="Mu C."/>
            <person name="Tian Q."/>
            <person name="Mei H."/>
            <person name="Zhang T."/>
            <person name="Gao T."/>
            <person name="Zhang H."/>
        </authorList>
    </citation>
    <scope>NUCLEOTIDE SEQUENCE</scope>
    <source>
        <strain evidence="2">K16</strain>
    </source>
</reference>
<keyword evidence="3" id="KW-1185">Reference proteome</keyword>
<evidence type="ECO:0000259" key="1">
    <source>
        <dbReference type="SMART" id="SM00666"/>
    </source>
</evidence>
<evidence type="ECO:0000313" key="2">
    <source>
        <dbReference type="EMBL" id="KAK4402451.1"/>
    </source>
</evidence>
<name>A0AAE1WZQ0_9LAMI</name>
<reference evidence="2" key="1">
    <citation type="submission" date="2020-06" db="EMBL/GenBank/DDBJ databases">
        <authorList>
            <person name="Li T."/>
            <person name="Hu X."/>
            <person name="Zhang T."/>
            <person name="Song X."/>
            <person name="Zhang H."/>
            <person name="Dai N."/>
            <person name="Sheng W."/>
            <person name="Hou X."/>
            <person name="Wei L."/>
        </authorList>
    </citation>
    <scope>NUCLEOTIDE SEQUENCE</scope>
    <source>
        <strain evidence="2">K16</strain>
        <tissue evidence="2">Leaf</tissue>
    </source>
</reference>
<comment type="caution">
    <text evidence="2">The sequence shown here is derived from an EMBL/GenBank/DDBJ whole genome shotgun (WGS) entry which is preliminary data.</text>
</comment>
<organism evidence="2 3">
    <name type="scientific">Sesamum angolense</name>
    <dbReference type="NCBI Taxonomy" id="2727404"/>
    <lineage>
        <taxon>Eukaryota</taxon>
        <taxon>Viridiplantae</taxon>
        <taxon>Streptophyta</taxon>
        <taxon>Embryophyta</taxon>
        <taxon>Tracheophyta</taxon>
        <taxon>Spermatophyta</taxon>
        <taxon>Magnoliopsida</taxon>
        <taxon>eudicotyledons</taxon>
        <taxon>Gunneridae</taxon>
        <taxon>Pentapetalae</taxon>
        <taxon>asterids</taxon>
        <taxon>lamiids</taxon>
        <taxon>Lamiales</taxon>
        <taxon>Pedaliaceae</taxon>
        <taxon>Sesamum</taxon>
    </lineage>
</organism>
<dbReference type="InterPro" id="IPR053198">
    <property type="entry name" value="Gynoecium_Dev_Regulator"/>
</dbReference>
<dbReference type="Proteomes" id="UP001289374">
    <property type="component" value="Unassembled WGS sequence"/>
</dbReference>
<gene>
    <name evidence="2" type="ORF">Sango_0985800</name>
</gene>
<dbReference type="EMBL" id="JACGWL010000005">
    <property type="protein sequence ID" value="KAK4402451.1"/>
    <property type="molecule type" value="Genomic_DNA"/>
</dbReference>
<proteinExistence type="predicted"/>
<dbReference type="PANTHER" id="PTHR31066">
    <property type="entry name" value="OS05G0427100 PROTEIN-RELATED"/>
    <property type="match status" value="1"/>
</dbReference>
<dbReference type="AlphaFoldDB" id="A0AAE1WZQ0"/>
<dbReference type="SMART" id="SM00666">
    <property type="entry name" value="PB1"/>
    <property type="match status" value="1"/>
</dbReference>
<accession>A0AAE1WZQ0</accession>
<protein>
    <recommendedName>
        <fullName evidence="1">PB1 domain-containing protein</fullName>
    </recommendedName>
</protein>
<dbReference type="SUPFAM" id="SSF54277">
    <property type="entry name" value="CAD &amp; PB1 domains"/>
    <property type="match status" value="1"/>
</dbReference>
<dbReference type="Gene3D" id="3.10.20.90">
    <property type="entry name" value="Phosphatidylinositol 3-kinase Catalytic Subunit, Chain A, domain 1"/>
    <property type="match status" value="1"/>
</dbReference>
<dbReference type="Pfam" id="PF00564">
    <property type="entry name" value="PB1"/>
    <property type="match status" value="1"/>
</dbReference>
<evidence type="ECO:0000313" key="3">
    <source>
        <dbReference type="Proteomes" id="UP001289374"/>
    </source>
</evidence>
<sequence>MGQNEIHASLRKRRCQSDPYNHSTSLLPLISTPLVLPSLGRCLFLTLSLVCYGGKIVPRPSDGELRYVGGQTRVLSVDRSITFLELMVKFGELCGSSMDLKCKLPSEDLDLLISVKSEEELRNVIGEYDRVSPEAKIRAVLFPIKSAKKVSPPSSPLSCFDFPSVRKPQRRAVPFAFGYYEAPPFTAANHCFSPAVGYPVVAGEYRNYAVTSPMRQLHRVPHRNYAH</sequence>
<dbReference type="CDD" id="cd06410">
    <property type="entry name" value="PB1_UP2"/>
    <property type="match status" value="1"/>
</dbReference>
<dbReference type="InterPro" id="IPR000270">
    <property type="entry name" value="PB1_dom"/>
</dbReference>
<dbReference type="PANTHER" id="PTHR31066:SF74">
    <property type="entry name" value="PB1 DOMAIN-CONTAINING PROTEIN"/>
    <property type="match status" value="1"/>
</dbReference>
<feature type="domain" description="PB1" evidence="1">
    <location>
        <begin position="60"/>
        <end position="144"/>
    </location>
</feature>